<reference evidence="6" key="1">
    <citation type="journal article" date="2019" name="PLoS Negl. Trop. Dis.">
        <title>Revisiting the worldwide diversity of Leptospira species in the environment.</title>
        <authorList>
            <person name="Vincent A.T."/>
            <person name="Schiettekatte O."/>
            <person name="Bourhy P."/>
            <person name="Veyrier F.J."/>
            <person name="Picardeau M."/>
        </authorList>
    </citation>
    <scope>NUCLEOTIDE SEQUENCE [LARGE SCALE GENOMIC DNA]</scope>
    <source>
        <strain evidence="6">201702407</strain>
    </source>
</reference>
<organism evidence="5 6">
    <name type="scientific">Leptospira stimsonii</name>
    <dbReference type="NCBI Taxonomy" id="2202203"/>
    <lineage>
        <taxon>Bacteria</taxon>
        <taxon>Pseudomonadati</taxon>
        <taxon>Spirochaetota</taxon>
        <taxon>Spirochaetia</taxon>
        <taxon>Leptospirales</taxon>
        <taxon>Leptospiraceae</taxon>
        <taxon>Leptospira</taxon>
    </lineage>
</organism>
<dbReference type="GO" id="GO:0004519">
    <property type="term" value="F:endonuclease activity"/>
    <property type="evidence" value="ECO:0007669"/>
    <property type="project" value="UniProtKB-KW"/>
</dbReference>
<feature type="domain" description="Type I restriction modification DNA specificity" evidence="4">
    <location>
        <begin position="234"/>
        <end position="421"/>
    </location>
</feature>
<dbReference type="PANTHER" id="PTHR30408">
    <property type="entry name" value="TYPE-1 RESTRICTION ENZYME ECOKI SPECIFICITY PROTEIN"/>
    <property type="match status" value="1"/>
</dbReference>
<dbReference type="CDD" id="cd17246">
    <property type="entry name" value="RMtype1_S_SonII-TRD2-CR2_like"/>
    <property type="match status" value="1"/>
</dbReference>
<dbReference type="InterPro" id="IPR044946">
    <property type="entry name" value="Restrct_endonuc_typeI_TRD_sf"/>
</dbReference>
<comment type="caution">
    <text evidence="5">The sequence shown here is derived from an EMBL/GenBank/DDBJ whole genome shotgun (WGS) entry which is preliminary data.</text>
</comment>
<evidence type="ECO:0000256" key="3">
    <source>
        <dbReference type="ARBA" id="ARBA00023125"/>
    </source>
</evidence>
<gene>
    <name evidence="5" type="ORF">EHQ90_20645</name>
</gene>
<keyword evidence="5" id="KW-0540">Nuclease</keyword>
<sequence>MKKEKKDYAGSLVPELRFPEFKDTREWVSEALSSCLENVIDYRGKAPPKSEYGIPLITAKNVRFGSLDMTSDEYIEADKYDSWMTKGIPKERDILFTTEAPLGNVAFFPSSGKFALGQRILTLRAAIQKCLPEFLFQSLISPKMQKEINFHSTGSTAKGIKSTVFVNINFHYPSLPEQKKIADCLSSLDEVISLESQKLKALQSYKKGLLQKLFPADGETVPRLRFPEFQDAGEWVDVSIQDLIDSNIIIGHLDGNHGELYPRSDEFSENGIPYISANDFVTGTVDFSRCKYLPEKRAKEFKKGIARNGDILFAHNATVGPVAKLETDQEYVILSTTATYFRCDNLKLINVFLLFALSSPHFVGQYTRVMKQSTRDQVPITTQRKFTLVLPKKEEQQKIADCLSSIDELISTQLQRLEELKSHRKGLLQGLFPEMGE</sequence>
<protein>
    <submittedName>
        <fullName evidence="5">Restriction endonuclease subunit S</fullName>
    </submittedName>
</protein>
<dbReference type="Pfam" id="PF01420">
    <property type="entry name" value="Methylase_S"/>
    <property type="match status" value="2"/>
</dbReference>
<dbReference type="Gene3D" id="3.90.220.20">
    <property type="entry name" value="DNA methylase specificity domains"/>
    <property type="match status" value="2"/>
</dbReference>
<keyword evidence="2" id="KW-0680">Restriction system</keyword>
<dbReference type="PANTHER" id="PTHR30408:SF12">
    <property type="entry name" value="TYPE I RESTRICTION ENZYME MJAVIII SPECIFICITY SUBUNIT"/>
    <property type="match status" value="1"/>
</dbReference>
<evidence type="ECO:0000313" key="5">
    <source>
        <dbReference type="EMBL" id="TGM09642.1"/>
    </source>
</evidence>
<dbReference type="InterPro" id="IPR000055">
    <property type="entry name" value="Restrct_endonuc_typeI_TRD"/>
</dbReference>
<name>A0ABY2MVI0_9LEPT</name>
<keyword evidence="5" id="KW-0255">Endonuclease</keyword>
<dbReference type="EMBL" id="RQGT01000131">
    <property type="protein sequence ID" value="TGM09642.1"/>
    <property type="molecule type" value="Genomic_DNA"/>
</dbReference>
<dbReference type="InterPro" id="IPR052021">
    <property type="entry name" value="Type-I_RS_S_subunit"/>
</dbReference>
<accession>A0ABY2MVI0</accession>
<evidence type="ECO:0000259" key="4">
    <source>
        <dbReference type="Pfam" id="PF01420"/>
    </source>
</evidence>
<keyword evidence="6" id="KW-1185">Reference proteome</keyword>
<dbReference type="Proteomes" id="UP000297422">
    <property type="component" value="Unassembled WGS sequence"/>
</dbReference>
<dbReference type="SUPFAM" id="SSF116734">
    <property type="entry name" value="DNA methylase specificity domain"/>
    <property type="match status" value="2"/>
</dbReference>
<proteinExistence type="inferred from homology"/>
<feature type="domain" description="Type I restriction modification DNA specificity" evidence="4">
    <location>
        <begin position="88"/>
        <end position="203"/>
    </location>
</feature>
<keyword evidence="5" id="KW-0378">Hydrolase</keyword>
<dbReference type="RefSeq" id="WP_135686456.1">
    <property type="nucleotide sequence ID" value="NZ_RQEQ01000041.1"/>
</dbReference>
<comment type="similarity">
    <text evidence="1">Belongs to the type-I restriction system S methylase family.</text>
</comment>
<evidence type="ECO:0000256" key="1">
    <source>
        <dbReference type="ARBA" id="ARBA00010923"/>
    </source>
</evidence>
<keyword evidence="3" id="KW-0238">DNA-binding</keyword>
<evidence type="ECO:0000313" key="6">
    <source>
        <dbReference type="Proteomes" id="UP000297422"/>
    </source>
</evidence>
<evidence type="ECO:0000256" key="2">
    <source>
        <dbReference type="ARBA" id="ARBA00022747"/>
    </source>
</evidence>